<proteinExistence type="predicted"/>
<protein>
    <submittedName>
        <fullName evidence="2">Uncharacterized protein</fullName>
    </submittedName>
</protein>
<gene>
    <name evidence="2" type="ORF">THAOC_25174</name>
</gene>
<accession>K0RPV3</accession>
<feature type="region of interest" description="Disordered" evidence="1">
    <location>
        <begin position="87"/>
        <end position="171"/>
    </location>
</feature>
<comment type="caution">
    <text evidence="2">The sequence shown here is derived from an EMBL/GenBank/DDBJ whole genome shotgun (WGS) entry which is preliminary data.</text>
</comment>
<evidence type="ECO:0000313" key="2">
    <source>
        <dbReference type="EMBL" id="EJK55125.1"/>
    </source>
</evidence>
<organism evidence="2 3">
    <name type="scientific">Thalassiosira oceanica</name>
    <name type="common">Marine diatom</name>
    <dbReference type="NCBI Taxonomy" id="159749"/>
    <lineage>
        <taxon>Eukaryota</taxon>
        <taxon>Sar</taxon>
        <taxon>Stramenopiles</taxon>
        <taxon>Ochrophyta</taxon>
        <taxon>Bacillariophyta</taxon>
        <taxon>Coscinodiscophyceae</taxon>
        <taxon>Thalassiosirophycidae</taxon>
        <taxon>Thalassiosirales</taxon>
        <taxon>Thalassiosiraceae</taxon>
        <taxon>Thalassiosira</taxon>
    </lineage>
</organism>
<reference evidence="2 3" key="1">
    <citation type="journal article" date="2012" name="Genome Biol.">
        <title>Genome and low-iron response of an oceanic diatom adapted to chronic iron limitation.</title>
        <authorList>
            <person name="Lommer M."/>
            <person name="Specht M."/>
            <person name="Roy A.S."/>
            <person name="Kraemer L."/>
            <person name="Andreson R."/>
            <person name="Gutowska M.A."/>
            <person name="Wolf J."/>
            <person name="Bergner S.V."/>
            <person name="Schilhabel M.B."/>
            <person name="Klostermeier U.C."/>
            <person name="Beiko R.G."/>
            <person name="Rosenstiel P."/>
            <person name="Hippler M."/>
            <person name="Laroche J."/>
        </authorList>
    </citation>
    <scope>NUCLEOTIDE SEQUENCE [LARGE SCALE GENOMIC DNA]</scope>
    <source>
        <strain evidence="2 3">CCMP1005</strain>
    </source>
</reference>
<name>K0RPV3_THAOC</name>
<dbReference type="EMBL" id="AGNL01034684">
    <property type="protein sequence ID" value="EJK55125.1"/>
    <property type="molecule type" value="Genomic_DNA"/>
</dbReference>
<dbReference type="AlphaFoldDB" id="K0RPV3"/>
<feature type="compositionally biased region" description="Low complexity" evidence="1">
    <location>
        <begin position="138"/>
        <end position="148"/>
    </location>
</feature>
<evidence type="ECO:0000256" key="1">
    <source>
        <dbReference type="SAM" id="MobiDB-lite"/>
    </source>
</evidence>
<keyword evidence="3" id="KW-1185">Reference proteome</keyword>
<evidence type="ECO:0000313" key="3">
    <source>
        <dbReference type="Proteomes" id="UP000266841"/>
    </source>
</evidence>
<sequence length="171" mass="18861">MSFWYEFRMWIAKALVKQSGRQSFSRRAGDEAGGERGKHLASSIYKYLARFQKSATRPSRGASPLAAATEISAPPIFNRFFHTRTKVEGRGCGSGCGDKDGKVASSKAKQRRGPRRADEPQTLLSPRPPKKENGKGGRPATPRGGRPLLEPKPLPPRRQRRTAGGPQRPPR</sequence>
<dbReference type="Proteomes" id="UP000266841">
    <property type="component" value="Unassembled WGS sequence"/>
</dbReference>